<comment type="caution">
    <text evidence="5">The sequence shown here is derived from an EMBL/GenBank/DDBJ whole genome shotgun (WGS) entry which is preliminary data.</text>
</comment>
<dbReference type="EMBL" id="JBBMER010000003">
    <property type="protein sequence ID" value="MEQ2379310.1"/>
    <property type="molecule type" value="Genomic_DNA"/>
</dbReference>
<comment type="similarity">
    <text evidence="1 4">Belongs to the glycosyl hydrolase 28 family.</text>
</comment>
<proteinExistence type="inferred from homology"/>
<evidence type="ECO:0000256" key="4">
    <source>
        <dbReference type="RuleBase" id="RU361169"/>
    </source>
</evidence>
<dbReference type="PANTHER" id="PTHR31339">
    <property type="entry name" value="PECTIN LYASE-RELATED"/>
    <property type="match status" value="1"/>
</dbReference>
<dbReference type="Pfam" id="PF00295">
    <property type="entry name" value="Glyco_hydro_28"/>
    <property type="match status" value="1"/>
</dbReference>
<dbReference type="Gene3D" id="2.160.20.10">
    <property type="entry name" value="Single-stranded right-handed beta-helix, Pectin lyase-like"/>
    <property type="match status" value="1"/>
</dbReference>
<evidence type="ECO:0000256" key="1">
    <source>
        <dbReference type="ARBA" id="ARBA00008834"/>
    </source>
</evidence>
<dbReference type="InterPro" id="IPR012334">
    <property type="entry name" value="Pectin_lyas_fold"/>
</dbReference>
<dbReference type="InterPro" id="IPR011050">
    <property type="entry name" value="Pectin_lyase_fold/virulence"/>
</dbReference>
<evidence type="ECO:0000256" key="2">
    <source>
        <dbReference type="ARBA" id="ARBA00022801"/>
    </source>
</evidence>
<name>A0ABV1BUY8_9FIRM</name>
<dbReference type="RefSeq" id="WP_090140208.1">
    <property type="nucleotide sequence ID" value="NZ_DAWCMB010000319.1"/>
</dbReference>
<evidence type="ECO:0000313" key="5">
    <source>
        <dbReference type="EMBL" id="MEQ2379310.1"/>
    </source>
</evidence>
<dbReference type="SUPFAM" id="SSF51126">
    <property type="entry name" value="Pectin lyase-like"/>
    <property type="match status" value="1"/>
</dbReference>
<keyword evidence="3 4" id="KW-0326">Glycosidase</keyword>
<sequence length="436" mass="48681">MYREDYKVTVPQFKRLEVLLSDCGAISGKLDIETGRHNARVINDKVKELSENGGGTIVIPKGIWASAPIRLLSDVSIRIESQGLLKFIKSKEDYPLIITNYEGQPCIRTVSPITAENAVNVAITGMGMVDGSGDEWRPVKKFKVTDKQWEQLLKKSDNVFETKETQIWMPTKSSLLGNEKNIQSDKDEALEEARDYYDFYRPVMVSLRHCTNVLLSGVTFMNSPAWNIHPFFCENVTIDNIKVRNPYYAQNGDGIDVESCTNVHIHHSVFETGDDAICIKAGKNAIARTIDGPCSNIYIHDCVVNEGHGGFVIGSEMSRGVKDILVENCTFIGTDVGVRIKSALGRGGVVENITIRNIDMVNIKGEAVILTMGYVLNLLNRNETIAMDNEEDVPYFRNIDMDGIVCTDCKEFAKIEPLNGRPDTIKDVVINKQKFC</sequence>
<dbReference type="PANTHER" id="PTHR31339:SF9">
    <property type="entry name" value="PLASMIN AND FIBRONECTIN-BINDING PROTEIN A"/>
    <property type="match status" value="1"/>
</dbReference>
<dbReference type="InterPro" id="IPR051801">
    <property type="entry name" value="GH28_Enzymes"/>
</dbReference>
<keyword evidence="6" id="KW-1185">Reference proteome</keyword>
<dbReference type="SMART" id="SM00710">
    <property type="entry name" value="PbH1"/>
    <property type="match status" value="5"/>
</dbReference>
<protein>
    <submittedName>
        <fullName evidence="5">Glycoside hydrolase family 28 protein</fullName>
    </submittedName>
</protein>
<evidence type="ECO:0000313" key="6">
    <source>
        <dbReference type="Proteomes" id="UP001442364"/>
    </source>
</evidence>
<gene>
    <name evidence="5" type="ORF">WMO14_05385</name>
</gene>
<accession>A0ABV1BUY8</accession>
<reference evidence="5 6" key="1">
    <citation type="submission" date="2024-03" db="EMBL/GenBank/DDBJ databases">
        <title>Human intestinal bacterial collection.</title>
        <authorList>
            <person name="Pauvert C."/>
            <person name="Hitch T.C.A."/>
            <person name="Clavel T."/>
        </authorList>
    </citation>
    <scope>NUCLEOTIDE SEQUENCE [LARGE SCALE GENOMIC DNA]</scope>
    <source>
        <strain evidence="5 6">CLA-AA-H255</strain>
    </source>
</reference>
<dbReference type="InterPro" id="IPR000743">
    <property type="entry name" value="Glyco_hydro_28"/>
</dbReference>
<evidence type="ECO:0000256" key="3">
    <source>
        <dbReference type="ARBA" id="ARBA00023295"/>
    </source>
</evidence>
<organism evidence="5 6">
    <name type="scientific">[Lactobacillus] rogosae</name>
    <dbReference type="NCBI Taxonomy" id="706562"/>
    <lineage>
        <taxon>Bacteria</taxon>
        <taxon>Bacillati</taxon>
        <taxon>Bacillota</taxon>
        <taxon>Clostridia</taxon>
        <taxon>Lachnospirales</taxon>
        <taxon>Lachnospiraceae</taxon>
        <taxon>Lachnospira</taxon>
    </lineage>
</organism>
<dbReference type="GO" id="GO:0016787">
    <property type="term" value="F:hydrolase activity"/>
    <property type="evidence" value="ECO:0007669"/>
    <property type="project" value="UniProtKB-KW"/>
</dbReference>
<dbReference type="PROSITE" id="PS00502">
    <property type="entry name" value="POLYGALACTURONASE"/>
    <property type="match status" value="1"/>
</dbReference>
<keyword evidence="2 4" id="KW-0378">Hydrolase</keyword>
<dbReference type="Proteomes" id="UP001442364">
    <property type="component" value="Unassembled WGS sequence"/>
</dbReference>
<dbReference type="InterPro" id="IPR006626">
    <property type="entry name" value="PbH1"/>
</dbReference>